<feature type="region of interest" description="Disordered" evidence="1">
    <location>
        <begin position="108"/>
        <end position="142"/>
    </location>
</feature>
<feature type="compositionally biased region" description="Basic and acidic residues" evidence="1">
    <location>
        <begin position="131"/>
        <end position="142"/>
    </location>
</feature>
<proteinExistence type="predicted"/>
<evidence type="ECO:0000313" key="2">
    <source>
        <dbReference type="EMBL" id="GFY90956.1"/>
    </source>
</evidence>
<evidence type="ECO:0000313" key="3">
    <source>
        <dbReference type="Proteomes" id="UP000585474"/>
    </source>
</evidence>
<comment type="caution">
    <text evidence="2">The sequence shown here is derived from an EMBL/GenBank/DDBJ whole genome shotgun (WGS) entry which is preliminary data.</text>
</comment>
<protein>
    <submittedName>
        <fullName evidence="2">Uncharacterized protein</fullName>
    </submittedName>
</protein>
<feature type="compositionally biased region" description="Gly residues" evidence="1">
    <location>
        <begin position="78"/>
        <end position="90"/>
    </location>
</feature>
<name>A0A7J0EXN8_9ERIC</name>
<dbReference type="AlphaFoldDB" id="A0A7J0EXN8"/>
<dbReference type="EMBL" id="BJWL01000007">
    <property type="protein sequence ID" value="GFY90956.1"/>
    <property type="molecule type" value="Genomic_DNA"/>
</dbReference>
<organism evidence="2 3">
    <name type="scientific">Actinidia rufa</name>
    <dbReference type="NCBI Taxonomy" id="165716"/>
    <lineage>
        <taxon>Eukaryota</taxon>
        <taxon>Viridiplantae</taxon>
        <taxon>Streptophyta</taxon>
        <taxon>Embryophyta</taxon>
        <taxon>Tracheophyta</taxon>
        <taxon>Spermatophyta</taxon>
        <taxon>Magnoliopsida</taxon>
        <taxon>eudicotyledons</taxon>
        <taxon>Gunneridae</taxon>
        <taxon>Pentapetalae</taxon>
        <taxon>asterids</taxon>
        <taxon>Ericales</taxon>
        <taxon>Actinidiaceae</taxon>
        <taxon>Actinidia</taxon>
    </lineage>
</organism>
<feature type="compositionally biased region" description="Basic and acidic residues" evidence="1">
    <location>
        <begin position="43"/>
        <end position="58"/>
    </location>
</feature>
<evidence type="ECO:0000256" key="1">
    <source>
        <dbReference type="SAM" id="MobiDB-lite"/>
    </source>
</evidence>
<gene>
    <name evidence="2" type="ORF">Acr_07g0011520</name>
</gene>
<accession>A0A7J0EXN8</accession>
<feature type="region of interest" description="Disordered" evidence="1">
    <location>
        <begin position="38"/>
        <end position="94"/>
    </location>
</feature>
<feature type="compositionally biased region" description="Basic and acidic residues" evidence="1">
    <location>
        <begin position="110"/>
        <end position="120"/>
    </location>
</feature>
<sequence length="142" mass="15569">MSHLRRPFAYPNRYQCSVRNSVHYKFFDSLCTLTEGAEEEDRESFNEKNTDGDLDRRRVFGGGENGGHRQREFNGSIVGDGCGNGSGGFGDSSKPRLRFGAEVGLASDGSVEKVEKEGRGVRRRGGFVGMREGEGEVGVGRE</sequence>
<reference evidence="2 3" key="1">
    <citation type="submission" date="2019-07" db="EMBL/GenBank/DDBJ databases">
        <title>De Novo Assembly of kiwifruit Actinidia rufa.</title>
        <authorList>
            <person name="Sugita-Konishi S."/>
            <person name="Sato K."/>
            <person name="Mori E."/>
            <person name="Abe Y."/>
            <person name="Kisaki G."/>
            <person name="Hamano K."/>
            <person name="Suezawa K."/>
            <person name="Otani M."/>
            <person name="Fukuda T."/>
            <person name="Manabe T."/>
            <person name="Gomi K."/>
            <person name="Tabuchi M."/>
            <person name="Akimitsu K."/>
            <person name="Kataoka I."/>
        </authorList>
    </citation>
    <scope>NUCLEOTIDE SEQUENCE [LARGE SCALE GENOMIC DNA]</scope>
    <source>
        <strain evidence="3">cv. Fuchu</strain>
    </source>
</reference>
<dbReference type="Proteomes" id="UP000585474">
    <property type="component" value="Unassembled WGS sequence"/>
</dbReference>
<keyword evidence="3" id="KW-1185">Reference proteome</keyword>